<dbReference type="InterPro" id="IPR006638">
    <property type="entry name" value="Elp3/MiaA/NifB-like_rSAM"/>
</dbReference>
<dbReference type="AlphaFoldDB" id="A0A1B2DIQ7"/>
<dbReference type="GO" id="GO:0003824">
    <property type="term" value="F:catalytic activity"/>
    <property type="evidence" value="ECO:0007669"/>
    <property type="project" value="InterPro"/>
</dbReference>
<name>A0A1B2DIQ7_9BACL</name>
<evidence type="ECO:0000259" key="2">
    <source>
        <dbReference type="PROSITE" id="PS51918"/>
    </source>
</evidence>
<dbReference type="PANTHER" id="PTHR13932:SF5">
    <property type="entry name" value="RADICAL S-ADENOSYL METHIONINE DOMAIN-CONTAINING PROTEIN 1, MITOCHONDRIAL"/>
    <property type="match status" value="1"/>
</dbReference>
<evidence type="ECO:0000256" key="1">
    <source>
        <dbReference type="ARBA" id="ARBA00017228"/>
    </source>
</evidence>
<dbReference type="GO" id="GO:0005737">
    <property type="term" value="C:cytoplasm"/>
    <property type="evidence" value="ECO:0007669"/>
    <property type="project" value="TreeGrafter"/>
</dbReference>
<organism evidence="3">
    <name type="scientific">Paenibacillus sp. BIHB 4019</name>
    <dbReference type="NCBI Taxonomy" id="1870819"/>
    <lineage>
        <taxon>Bacteria</taxon>
        <taxon>Bacillati</taxon>
        <taxon>Bacillota</taxon>
        <taxon>Bacilli</taxon>
        <taxon>Bacillales</taxon>
        <taxon>Paenibacillaceae</taxon>
        <taxon>Paenibacillus</taxon>
    </lineage>
</organism>
<dbReference type="GO" id="GO:0006779">
    <property type="term" value="P:porphyrin-containing compound biosynthetic process"/>
    <property type="evidence" value="ECO:0007669"/>
    <property type="project" value="TreeGrafter"/>
</dbReference>
<dbReference type="GO" id="GO:0051539">
    <property type="term" value="F:4 iron, 4 sulfur cluster binding"/>
    <property type="evidence" value="ECO:0007669"/>
    <property type="project" value="TreeGrafter"/>
</dbReference>
<dbReference type="EMBL" id="CP016808">
    <property type="protein sequence ID" value="ANY67620.1"/>
    <property type="molecule type" value="Genomic_DNA"/>
</dbReference>
<reference evidence="3" key="1">
    <citation type="submission" date="2016-08" db="EMBL/GenBank/DDBJ databases">
        <title>Complete Genome Seqeunce of Paenibacillus sp. BIHB 4019 from tea rhizoplane.</title>
        <authorList>
            <person name="Thakur R."/>
            <person name="Swarnkar M.K."/>
            <person name="Gulati A."/>
        </authorList>
    </citation>
    <scope>NUCLEOTIDE SEQUENCE [LARGE SCALE GENOMIC DNA]</scope>
    <source>
        <strain evidence="3">BIHB4019</strain>
    </source>
</reference>
<dbReference type="InterPro" id="IPR007197">
    <property type="entry name" value="rSAM"/>
</dbReference>
<dbReference type="CDD" id="cd01335">
    <property type="entry name" value="Radical_SAM"/>
    <property type="match status" value="1"/>
</dbReference>
<protein>
    <recommendedName>
        <fullName evidence="1">Heme chaperone HemW</fullName>
    </recommendedName>
</protein>
<dbReference type="SUPFAM" id="SSF102114">
    <property type="entry name" value="Radical SAM enzymes"/>
    <property type="match status" value="1"/>
</dbReference>
<dbReference type="SFLD" id="SFLDG01065">
    <property type="entry name" value="anaerobic_coproporphyrinogen-I"/>
    <property type="match status" value="1"/>
</dbReference>
<dbReference type="PROSITE" id="PS51918">
    <property type="entry name" value="RADICAL_SAM"/>
    <property type="match status" value="1"/>
</dbReference>
<dbReference type="InterPro" id="IPR058240">
    <property type="entry name" value="rSAM_sf"/>
</dbReference>
<accession>A0A1B2DIQ7</accession>
<dbReference type="Gene3D" id="3.80.30.20">
    <property type="entry name" value="tm_1862 like domain"/>
    <property type="match status" value="1"/>
</dbReference>
<dbReference type="InterPro" id="IPR034505">
    <property type="entry name" value="Coproporphyrinogen-III_oxidase"/>
</dbReference>
<sequence>MKEERCRMSMPTSLTRPADLPEWGKRWFASPYRSYLYSYPHKTAYRPITPALPLDELWKHEPADYYFLYMHIPFCGVRCGFCNLFTLPDRRTHVHEQYVDALERQALQWAPIITGKPFSRFAIGGGTPTLLEATQLNRLFTIAEDIMGLDTSQASISVETSPDTVSEERLQILKDRRTDRVSIGVQSFIDEEASAIYRPQKPKLAEQAITMLQAFDFPLLNIDLIYGLPGQTTDSWIYSLEKAISFSPGEIFIYPLYTREHTILKPDQIQRQGIDARLELYHIACERLKAAGYKQFSMRRFAKEITFTHKNILPFSCQEEGMAGLGCGARSYTREVHYASRYGVSAAATRSIIADYVSTENFQSANYGFILNVAEQKRRFVLKALLHAEGLLLASYSERFGSEALADHSELAELIQLGFAQIMDAGQTLRLTELGMAYSDAIGDEFISGEIRELMEGYELS</sequence>
<proteinExistence type="predicted"/>
<dbReference type="NCBIfam" id="NF006067">
    <property type="entry name" value="PRK08208.1"/>
    <property type="match status" value="1"/>
</dbReference>
<dbReference type="PANTHER" id="PTHR13932">
    <property type="entry name" value="COPROPORPHYRINIGEN III OXIDASE"/>
    <property type="match status" value="1"/>
</dbReference>
<evidence type="ECO:0000313" key="3">
    <source>
        <dbReference type="EMBL" id="ANY67620.1"/>
    </source>
</evidence>
<dbReference type="SFLD" id="SFLDS00029">
    <property type="entry name" value="Radical_SAM"/>
    <property type="match status" value="1"/>
</dbReference>
<gene>
    <name evidence="3" type="ORF">BBD42_14895</name>
</gene>
<dbReference type="InterPro" id="IPR023404">
    <property type="entry name" value="rSAM_horseshoe"/>
</dbReference>
<dbReference type="Pfam" id="PF04055">
    <property type="entry name" value="Radical_SAM"/>
    <property type="match status" value="1"/>
</dbReference>
<feature type="domain" description="Radical SAM core" evidence="2">
    <location>
        <begin position="60"/>
        <end position="294"/>
    </location>
</feature>
<dbReference type="SMART" id="SM00729">
    <property type="entry name" value="Elp3"/>
    <property type="match status" value="1"/>
</dbReference>